<dbReference type="STRING" id="46223.SAMN05421852_12548"/>
<feature type="transmembrane region" description="Helical" evidence="1">
    <location>
        <begin position="70"/>
        <end position="91"/>
    </location>
</feature>
<feature type="transmembrane region" description="Helical" evidence="1">
    <location>
        <begin position="470"/>
        <end position="489"/>
    </location>
</feature>
<sequence>MELFRMFGEVALKGGKAVTSNLKVIDLEAARAARSLEAIPDKVETEVDVDTDKAESKISRLMNSFGTMQAGMMALGPAVIPVMASLAGLAGGLGASFAAAGAGVASFAAIAVPALKGVFDASKEVEKINEKIAKADTAKERAKAMKELQAVYGELTSQERKALKALQDFKSFWKSFVRSLQSPILDIFIKGLGTLKTTLEKLRPTFELSIDAVSQLFDSMDKALKGQEMQDFFHWLTRNASLAILNFGKAFGNVMRGIMHLLMAFEPVSHDMQNGLVGLTEKFANWAAGLKHSEGFKQFIAYVQANGPKLMNIIGQIAILIGKLIQSMAPFGPIVLDVVSALLQFVNWLLNLHPAVGPVLIGILQLAGIMRLLAGPIGSIIGLFKRMGPVFKAIGNGFVTFGKWIAQLGPIIVRLATGAFRLLVQGLLGIIRVLNLLRIAFMTNPFLLIITAVVALVAIIIYNWDTIKVYLIAAWNYIKAVAIVVWNAIKSFFISLWNGIKLTAIALWNAIKAFLVSLWNTIKFMAISVWNGLKSVIISIWNVIKSMTLTVWNVIKSFIITIWNVIKSFVTSAVNGVKNVITRIWNGIKSITLSVWNTIKNVVGNAITGAWNTIKGFASRFLSAGKGLLDAFINGIKSGFSRAIGAVKEGLAKIRSYLPFSPAKEGPLSDLDKSGESFFPTFASRMHKGLRPALNQVSAGMGQVRSLIGNPPLSAGANGTTLITGNTFIIREEADIQKVAEKLYQIQQRKSRTAARGGIL</sequence>
<evidence type="ECO:0008006" key="4">
    <source>
        <dbReference type="Google" id="ProtNLM"/>
    </source>
</evidence>
<evidence type="ECO:0000313" key="3">
    <source>
        <dbReference type="Proteomes" id="UP000199545"/>
    </source>
</evidence>
<gene>
    <name evidence="2" type="ORF">SAMN05421852_12548</name>
</gene>
<feature type="transmembrane region" description="Helical" evidence="1">
    <location>
        <begin position="510"/>
        <end position="530"/>
    </location>
</feature>
<dbReference type="PANTHER" id="PTHR37813">
    <property type="entry name" value="FELS-2 PROPHAGE PROTEIN"/>
    <property type="match status" value="1"/>
</dbReference>
<feature type="transmembrane region" description="Helical" evidence="1">
    <location>
        <begin position="97"/>
        <end position="119"/>
    </location>
</feature>
<dbReference type="Gene3D" id="1.20.1170.10">
    <property type="match status" value="1"/>
</dbReference>
<dbReference type="AlphaFoldDB" id="A0A1I3UN03"/>
<name>A0A1I3UN03_9BACL</name>
<organism evidence="2 3">
    <name type="scientific">Thermoflavimicrobium dichotomicum</name>
    <dbReference type="NCBI Taxonomy" id="46223"/>
    <lineage>
        <taxon>Bacteria</taxon>
        <taxon>Bacillati</taxon>
        <taxon>Bacillota</taxon>
        <taxon>Bacilli</taxon>
        <taxon>Bacillales</taxon>
        <taxon>Thermoactinomycetaceae</taxon>
        <taxon>Thermoflavimicrobium</taxon>
    </lineage>
</organism>
<feature type="transmembrane region" description="Helical" evidence="1">
    <location>
        <begin position="331"/>
        <end position="350"/>
    </location>
</feature>
<keyword evidence="1" id="KW-0472">Membrane</keyword>
<dbReference type="Proteomes" id="UP000199545">
    <property type="component" value="Unassembled WGS sequence"/>
</dbReference>
<dbReference type="PANTHER" id="PTHR37813:SF1">
    <property type="entry name" value="FELS-2 PROPHAGE PROTEIN"/>
    <property type="match status" value="1"/>
</dbReference>
<dbReference type="RefSeq" id="WP_093231538.1">
    <property type="nucleotide sequence ID" value="NZ_FORR01000025.1"/>
</dbReference>
<proteinExistence type="predicted"/>
<dbReference type="EMBL" id="FORR01000025">
    <property type="protein sequence ID" value="SFJ83326.1"/>
    <property type="molecule type" value="Genomic_DNA"/>
</dbReference>
<feature type="transmembrane region" description="Helical" evidence="1">
    <location>
        <begin position="356"/>
        <end position="374"/>
    </location>
</feature>
<protein>
    <recommendedName>
        <fullName evidence="4">Phage-related protein</fullName>
    </recommendedName>
</protein>
<keyword evidence="1" id="KW-0812">Transmembrane</keyword>
<keyword evidence="3" id="KW-1185">Reference proteome</keyword>
<accession>A0A1I3UN03</accession>
<evidence type="ECO:0000256" key="1">
    <source>
        <dbReference type="SAM" id="Phobius"/>
    </source>
</evidence>
<feature type="transmembrane region" description="Helical" evidence="1">
    <location>
        <begin position="446"/>
        <end position="464"/>
    </location>
</feature>
<dbReference type="OrthoDB" id="2157658at2"/>
<evidence type="ECO:0000313" key="2">
    <source>
        <dbReference type="EMBL" id="SFJ83326.1"/>
    </source>
</evidence>
<dbReference type="Gene3D" id="1.20.120.20">
    <property type="entry name" value="Apolipoprotein"/>
    <property type="match status" value="1"/>
</dbReference>
<keyword evidence="1" id="KW-1133">Transmembrane helix</keyword>
<reference evidence="2 3" key="1">
    <citation type="submission" date="2016-10" db="EMBL/GenBank/DDBJ databases">
        <authorList>
            <person name="de Groot N.N."/>
        </authorList>
    </citation>
    <scope>NUCLEOTIDE SEQUENCE [LARGE SCALE GENOMIC DNA]</scope>
    <source>
        <strain evidence="2 3">DSM 44778</strain>
    </source>
</reference>
<feature type="transmembrane region" description="Helical" evidence="1">
    <location>
        <begin position="536"/>
        <end position="555"/>
    </location>
</feature>